<evidence type="ECO:0000256" key="1">
    <source>
        <dbReference type="ARBA" id="ARBA00004123"/>
    </source>
</evidence>
<keyword evidence="13" id="KW-1185">Reference proteome</keyword>
<comment type="subcellular location">
    <subcellularLocation>
        <location evidence="1">Nucleus</location>
    </subcellularLocation>
</comment>
<evidence type="ECO:0000313" key="12">
    <source>
        <dbReference type="EMBL" id="EDW74375.1"/>
    </source>
</evidence>
<protein>
    <submittedName>
        <fullName evidence="12">GK21880</fullName>
    </submittedName>
</protein>
<evidence type="ECO:0000256" key="10">
    <source>
        <dbReference type="SAM" id="MobiDB-lite"/>
    </source>
</evidence>
<dbReference type="OMA" id="PSEKHIC"/>
<feature type="domain" description="C2H2-type" evidence="11">
    <location>
        <begin position="412"/>
        <end position="439"/>
    </location>
</feature>
<name>B4MQI6_DROWI</name>
<feature type="domain" description="C2H2-type" evidence="11">
    <location>
        <begin position="451"/>
        <end position="479"/>
    </location>
</feature>
<feature type="compositionally biased region" description="Basic and acidic residues" evidence="10">
    <location>
        <begin position="231"/>
        <end position="242"/>
    </location>
</feature>
<dbReference type="Gene3D" id="3.30.160.60">
    <property type="entry name" value="Classic Zinc Finger"/>
    <property type="match status" value="4"/>
</dbReference>
<accession>B4MQI6</accession>
<evidence type="ECO:0000256" key="4">
    <source>
        <dbReference type="ARBA" id="ARBA00022771"/>
    </source>
</evidence>
<evidence type="ECO:0000256" key="3">
    <source>
        <dbReference type="ARBA" id="ARBA00022737"/>
    </source>
</evidence>
<dbReference type="InterPro" id="IPR013087">
    <property type="entry name" value="Znf_C2H2_type"/>
</dbReference>
<keyword evidence="6" id="KW-0805">Transcription regulation</keyword>
<evidence type="ECO:0000259" key="11">
    <source>
        <dbReference type="PROSITE" id="PS50157"/>
    </source>
</evidence>
<reference evidence="12 13" key="1">
    <citation type="journal article" date="2007" name="Nature">
        <title>Evolution of genes and genomes on the Drosophila phylogeny.</title>
        <authorList>
            <consortium name="Drosophila 12 Genomes Consortium"/>
            <person name="Clark A.G."/>
            <person name="Eisen M.B."/>
            <person name="Smith D.R."/>
            <person name="Bergman C.M."/>
            <person name="Oliver B."/>
            <person name="Markow T.A."/>
            <person name="Kaufman T.C."/>
            <person name="Kellis M."/>
            <person name="Gelbart W."/>
            <person name="Iyer V.N."/>
            <person name="Pollard D.A."/>
            <person name="Sackton T.B."/>
            <person name="Larracuente A.M."/>
            <person name="Singh N.D."/>
            <person name="Abad J.P."/>
            <person name="Abt D.N."/>
            <person name="Adryan B."/>
            <person name="Aguade M."/>
            <person name="Akashi H."/>
            <person name="Anderson W.W."/>
            <person name="Aquadro C.F."/>
            <person name="Ardell D.H."/>
            <person name="Arguello R."/>
            <person name="Artieri C.G."/>
            <person name="Barbash D.A."/>
            <person name="Barker D."/>
            <person name="Barsanti P."/>
            <person name="Batterham P."/>
            <person name="Batzoglou S."/>
            <person name="Begun D."/>
            <person name="Bhutkar A."/>
            <person name="Blanco E."/>
            <person name="Bosak S.A."/>
            <person name="Bradley R.K."/>
            <person name="Brand A.D."/>
            <person name="Brent M.R."/>
            <person name="Brooks A.N."/>
            <person name="Brown R.H."/>
            <person name="Butlin R.K."/>
            <person name="Caggese C."/>
            <person name="Calvi B.R."/>
            <person name="Bernardo de Carvalho A."/>
            <person name="Caspi A."/>
            <person name="Castrezana S."/>
            <person name="Celniker S.E."/>
            <person name="Chang J.L."/>
            <person name="Chapple C."/>
            <person name="Chatterji S."/>
            <person name="Chinwalla A."/>
            <person name="Civetta A."/>
            <person name="Clifton S.W."/>
            <person name="Comeron J.M."/>
            <person name="Costello J.C."/>
            <person name="Coyne J.A."/>
            <person name="Daub J."/>
            <person name="David R.G."/>
            <person name="Delcher A.L."/>
            <person name="Delehaunty K."/>
            <person name="Do C.B."/>
            <person name="Ebling H."/>
            <person name="Edwards K."/>
            <person name="Eickbush T."/>
            <person name="Evans J.D."/>
            <person name="Filipski A."/>
            <person name="Findeiss S."/>
            <person name="Freyhult E."/>
            <person name="Fulton L."/>
            <person name="Fulton R."/>
            <person name="Garcia A.C."/>
            <person name="Gardiner A."/>
            <person name="Garfield D.A."/>
            <person name="Garvin B.E."/>
            <person name="Gibson G."/>
            <person name="Gilbert D."/>
            <person name="Gnerre S."/>
            <person name="Godfrey J."/>
            <person name="Good R."/>
            <person name="Gotea V."/>
            <person name="Gravely B."/>
            <person name="Greenberg A.J."/>
            <person name="Griffiths-Jones S."/>
            <person name="Gross S."/>
            <person name="Guigo R."/>
            <person name="Gustafson E.A."/>
            <person name="Haerty W."/>
            <person name="Hahn M.W."/>
            <person name="Halligan D.L."/>
            <person name="Halpern A.L."/>
            <person name="Halter G.M."/>
            <person name="Han M.V."/>
            <person name="Heger A."/>
            <person name="Hillier L."/>
            <person name="Hinrichs A.S."/>
            <person name="Holmes I."/>
            <person name="Hoskins R.A."/>
            <person name="Hubisz M.J."/>
            <person name="Hultmark D."/>
            <person name="Huntley M.A."/>
            <person name="Jaffe D.B."/>
            <person name="Jagadeeshan S."/>
            <person name="Jeck W.R."/>
            <person name="Johnson J."/>
            <person name="Jones C.D."/>
            <person name="Jordan W.C."/>
            <person name="Karpen G.H."/>
            <person name="Kataoka E."/>
            <person name="Keightley P.D."/>
            <person name="Kheradpour P."/>
            <person name="Kirkness E.F."/>
            <person name="Koerich L.B."/>
            <person name="Kristiansen K."/>
            <person name="Kudrna D."/>
            <person name="Kulathinal R.J."/>
            <person name="Kumar S."/>
            <person name="Kwok R."/>
            <person name="Lander E."/>
            <person name="Langley C.H."/>
            <person name="Lapoint R."/>
            <person name="Lazzaro B.P."/>
            <person name="Lee S.J."/>
            <person name="Levesque L."/>
            <person name="Li R."/>
            <person name="Lin C.F."/>
            <person name="Lin M.F."/>
            <person name="Lindblad-Toh K."/>
            <person name="Llopart A."/>
            <person name="Long M."/>
            <person name="Low L."/>
            <person name="Lozovsky E."/>
            <person name="Lu J."/>
            <person name="Luo M."/>
            <person name="Machado C.A."/>
            <person name="Makalowski W."/>
            <person name="Marzo M."/>
            <person name="Matsuda M."/>
            <person name="Matzkin L."/>
            <person name="McAllister B."/>
            <person name="McBride C.S."/>
            <person name="McKernan B."/>
            <person name="McKernan K."/>
            <person name="Mendez-Lago M."/>
            <person name="Minx P."/>
            <person name="Mollenhauer M.U."/>
            <person name="Montooth K."/>
            <person name="Mount S.M."/>
            <person name="Mu X."/>
            <person name="Myers E."/>
            <person name="Negre B."/>
            <person name="Newfeld S."/>
            <person name="Nielsen R."/>
            <person name="Noor M.A."/>
            <person name="O'Grady P."/>
            <person name="Pachter L."/>
            <person name="Papaceit M."/>
            <person name="Parisi M.J."/>
            <person name="Parisi M."/>
            <person name="Parts L."/>
            <person name="Pedersen J.S."/>
            <person name="Pesole G."/>
            <person name="Phillippy A.M."/>
            <person name="Ponting C.P."/>
            <person name="Pop M."/>
            <person name="Porcelli D."/>
            <person name="Powell J.R."/>
            <person name="Prohaska S."/>
            <person name="Pruitt K."/>
            <person name="Puig M."/>
            <person name="Quesneville H."/>
            <person name="Ram K.R."/>
            <person name="Rand D."/>
            <person name="Rasmussen M.D."/>
            <person name="Reed L.K."/>
            <person name="Reenan R."/>
            <person name="Reily A."/>
            <person name="Remington K.A."/>
            <person name="Rieger T.T."/>
            <person name="Ritchie M.G."/>
            <person name="Robin C."/>
            <person name="Rogers Y.H."/>
            <person name="Rohde C."/>
            <person name="Rozas J."/>
            <person name="Rubenfield M.J."/>
            <person name="Ruiz A."/>
            <person name="Russo S."/>
            <person name="Salzberg S.L."/>
            <person name="Sanchez-Gracia A."/>
            <person name="Saranga D.J."/>
            <person name="Sato H."/>
            <person name="Schaeffer S.W."/>
            <person name="Schatz M.C."/>
            <person name="Schlenke T."/>
            <person name="Schwartz R."/>
            <person name="Segarra C."/>
            <person name="Singh R.S."/>
            <person name="Sirot L."/>
            <person name="Sirota M."/>
            <person name="Sisneros N.B."/>
            <person name="Smith C.D."/>
            <person name="Smith T.F."/>
            <person name="Spieth J."/>
            <person name="Stage D.E."/>
            <person name="Stark A."/>
            <person name="Stephan W."/>
            <person name="Strausberg R.L."/>
            <person name="Strempel S."/>
            <person name="Sturgill D."/>
            <person name="Sutton G."/>
            <person name="Sutton G.G."/>
            <person name="Tao W."/>
            <person name="Teichmann S."/>
            <person name="Tobari Y.N."/>
            <person name="Tomimura Y."/>
            <person name="Tsolas J.M."/>
            <person name="Valente V.L."/>
            <person name="Venter E."/>
            <person name="Venter J.C."/>
            <person name="Vicario S."/>
            <person name="Vieira F.G."/>
            <person name="Vilella A.J."/>
            <person name="Villasante A."/>
            <person name="Walenz B."/>
            <person name="Wang J."/>
            <person name="Wasserman M."/>
            <person name="Watts T."/>
            <person name="Wilson D."/>
            <person name="Wilson R.K."/>
            <person name="Wing R.A."/>
            <person name="Wolfner M.F."/>
            <person name="Wong A."/>
            <person name="Wong G.K."/>
            <person name="Wu C.I."/>
            <person name="Wu G."/>
            <person name="Yamamoto D."/>
            <person name="Yang H.P."/>
            <person name="Yang S.P."/>
            <person name="Yorke J.A."/>
            <person name="Yoshida K."/>
            <person name="Zdobnov E."/>
            <person name="Zhang P."/>
            <person name="Zhang Y."/>
            <person name="Zimin A.V."/>
            <person name="Baldwin J."/>
            <person name="Abdouelleil A."/>
            <person name="Abdulkadir J."/>
            <person name="Abebe A."/>
            <person name="Abera B."/>
            <person name="Abreu J."/>
            <person name="Acer S.C."/>
            <person name="Aftuck L."/>
            <person name="Alexander A."/>
            <person name="An P."/>
            <person name="Anderson E."/>
            <person name="Anderson S."/>
            <person name="Arachi H."/>
            <person name="Azer M."/>
            <person name="Bachantsang P."/>
            <person name="Barry A."/>
            <person name="Bayul T."/>
            <person name="Berlin A."/>
            <person name="Bessette D."/>
            <person name="Bloom T."/>
            <person name="Blye J."/>
            <person name="Boguslavskiy L."/>
            <person name="Bonnet C."/>
            <person name="Boukhgalter B."/>
            <person name="Bourzgui I."/>
            <person name="Brown A."/>
            <person name="Cahill P."/>
            <person name="Channer S."/>
            <person name="Cheshatsang Y."/>
            <person name="Chuda L."/>
            <person name="Citroen M."/>
            <person name="Collymore A."/>
            <person name="Cooke P."/>
            <person name="Costello M."/>
            <person name="D'Aco K."/>
            <person name="Daza R."/>
            <person name="De Haan G."/>
            <person name="DeGray S."/>
            <person name="DeMaso C."/>
            <person name="Dhargay N."/>
            <person name="Dooley K."/>
            <person name="Dooley E."/>
            <person name="Doricent M."/>
            <person name="Dorje P."/>
            <person name="Dorjee K."/>
            <person name="Dupes A."/>
            <person name="Elong R."/>
            <person name="Falk J."/>
            <person name="Farina A."/>
            <person name="Faro S."/>
            <person name="Ferguson D."/>
            <person name="Fisher S."/>
            <person name="Foley C.D."/>
            <person name="Franke A."/>
            <person name="Friedrich D."/>
            <person name="Gadbois L."/>
            <person name="Gearin G."/>
            <person name="Gearin C.R."/>
            <person name="Giannoukos G."/>
            <person name="Goode T."/>
            <person name="Graham J."/>
            <person name="Grandbois E."/>
            <person name="Grewal S."/>
            <person name="Gyaltsen K."/>
            <person name="Hafez N."/>
            <person name="Hagos B."/>
            <person name="Hall J."/>
            <person name="Henson C."/>
            <person name="Hollinger A."/>
            <person name="Honan T."/>
            <person name="Huard M.D."/>
            <person name="Hughes L."/>
            <person name="Hurhula B."/>
            <person name="Husby M.E."/>
            <person name="Kamat A."/>
            <person name="Kanga B."/>
            <person name="Kashin S."/>
            <person name="Khazanovich D."/>
            <person name="Kisner P."/>
            <person name="Lance K."/>
            <person name="Lara M."/>
            <person name="Lee W."/>
            <person name="Lennon N."/>
            <person name="Letendre F."/>
            <person name="LeVine R."/>
            <person name="Lipovsky A."/>
            <person name="Liu X."/>
            <person name="Liu J."/>
            <person name="Liu S."/>
            <person name="Lokyitsang T."/>
            <person name="Lokyitsang Y."/>
            <person name="Lubonja R."/>
            <person name="Lui A."/>
            <person name="MacDonald P."/>
            <person name="Magnisalis V."/>
            <person name="Maru K."/>
            <person name="Matthews C."/>
            <person name="McCusker W."/>
            <person name="McDonough S."/>
            <person name="Mehta T."/>
            <person name="Meldrim J."/>
            <person name="Meneus L."/>
            <person name="Mihai O."/>
            <person name="Mihalev A."/>
            <person name="Mihova T."/>
            <person name="Mittelman R."/>
            <person name="Mlenga V."/>
            <person name="Montmayeur A."/>
            <person name="Mulrain L."/>
            <person name="Navidi A."/>
            <person name="Naylor J."/>
            <person name="Negash T."/>
            <person name="Nguyen T."/>
            <person name="Nguyen N."/>
            <person name="Nicol R."/>
            <person name="Norbu C."/>
            <person name="Norbu N."/>
            <person name="Novod N."/>
            <person name="O'Neill B."/>
            <person name="Osman S."/>
            <person name="Markiewicz E."/>
            <person name="Oyono O.L."/>
            <person name="Patti C."/>
            <person name="Phunkhang P."/>
            <person name="Pierre F."/>
            <person name="Priest M."/>
            <person name="Raghuraman S."/>
            <person name="Rege F."/>
            <person name="Reyes R."/>
            <person name="Rise C."/>
            <person name="Rogov P."/>
            <person name="Ross K."/>
            <person name="Ryan E."/>
            <person name="Settipalli S."/>
            <person name="Shea T."/>
            <person name="Sherpa N."/>
            <person name="Shi L."/>
            <person name="Shih D."/>
            <person name="Sparrow T."/>
            <person name="Spaulding J."/>
            <person name="Stalker J."/>
            <person name="Stange-Thomann N."/>
            <person name="Stavropoulos S."/>
            <person name="Stone C."/>
            <person name="Strader C."/>
            <person name="Tesfaye S."/>
            <person name="Thomson T."/>
            <person name="Thoulutsang Y."/>
            <person name="Thoulutsang D."/>
            <person name="Topham K."/>
            <person name="Topping I."/>
            <person name="Tsamla T."/>
            <person name="Vassiliev H."/>
            <person name="Vo A."/>
            <person name="Wangchuk T."/>
            <person name="Wangdi T."/>
            <person name="Weiand M."/>
            <person name="Wilkinson J."/>
            <person name="Wilson A."/>
            <person name="Yadav S."/>
            <person name="Young G."/>
            <person name="Yu Q."/>
            <person name="Zembek L."/>
            <person name="Zhong D."/>
            <person name="Zimmer A."/>
            <person name="Zwirko Z."/>
            <person name="Jaffe D.B."/>
            <person name="Alvarez P."/>
            <person name="Brockman W."/>
            <person name="Butler J."/>
            <person name="Chin C."/>
            <person name="Gnerre S."/>
            <person name="Grabherr M."/>
            <person name="Kleber M."/>
            <person name="Mauceli E."/>
            <person name="MacCallum I."/>
        </authorList>
    </citation>
    <scope>NUCLEOTIDE SEQUENCE [LARGE SCALE GENOMIC DNA]</scope>
    <source>
        <strain evidence="13">Tucson 14030-0811.24</strain>
    </source>
</reference>
<dbReference type="Pfam" id="PF00096">
    <property type="entry name" value="zf-C2H2"/>
    <property type="match status" value="2"/>
</dbReference>
<evidence type="ECO:0000313" key="13">
    <source>
        <dbReference type="Proteomes" id="UP000007798"/>
    </source>
</evidence>
<dbReference type="InterPro" id="IPR036236">
    <property type="entry name" value="Znf_C2H2_sf"/>
</dbReference>
<dbReference type="OrthoDB" id="7852576at2759"/>
<dbReference type="PROSITE" id="PS00028">
    <property type="entry name" value="ZINC_FINGER_C2H2_1"/>
    <property type="match status" value="8"/>
</dbReference>
<feature type="region of interest" description="Disordered" evidence="10">
    <location>
        <begin position="133"/>
        <end position="152"/>
    </location>
</feature>
<dbReference type="Gene3D" id="3.40.1800.20">
    <property type="match status" value="1"/>
</dbReference>
<dbReference type="GO" id="GO:0005654">
    <property type="term" value="C:nucleoplasm"/>
    <property type="evidence" value="ECO:0007669"/>
    <property type="project" value="TreeGrafter"/>
</dbReference>
<dbReference type="SMART" id="SM00355">
    <property type="entry name" value="ZnF_C2H2"/>
    <property type="match status" value="10"/>
</dbReference>
<dbReference type="FunFam" id="3.30.160.60:FF:000100">
    <property type="entry name" value="Zinc finger 45-like"/>
    <property type="match status" value="1"/>
</dbReference>
<keyword evidence="3" id="KW-0677">Repeat</keyword>
<feature type="domain" description="C2H2-type" evidence="11">
    <location>
        <begin position="482"/>
        <end position="510"/>
    </location>
</feature>
<keyword evidence="2" id="KW-0479">Metal-binding</keyword>
<feature type="domain" description="C2H2-type" evidence="11">
    <location>
        <begin position="575"/>
        <end position="603"/>
    </location>
</feature>
<evidence type="ECO:0000256" key="9">
    <source>
        <dbReference type="PROSITE-ProRule" id="PRU00042"/>
    </source>
</evidence>
<feature type="domain" description="C2H2-type" evidence="11">
    <location>
        <begin position="632"/>
        <end position="660"/>
    </location>
</feature>
<dbReference type="AlphaFoldDB" id="B4MQI6"/>
<feature type="region of interest" description="Disordered" evidence="10">
    <location>
        <begin position="272"/>
        <end position="293"/>
    </location>
</feature>
<keyword evidence="7" id="KW-0804">Transcription</keyword>
<feature type="domain" description="C2H2-type" evidence="11">
    <location>
        <begin position="511"/>
        <end position="539"/>
    </location>
</feature>
<dbReference type="GO" id="GO:0001227">
    <property type="term" value="F:DNA-binding transcription repressor activity, RNA polymerase II-specific"/>
    <property type="evidence" value="ECO:0007669"/>
    <property type="project" value="TreeGrafter"/>
</dbReference>
<dbReference type="PANTHER" id="PTHR24399">
    <property type="entry name" value="ZINC FINGER AND BTB DOMAIN-CONTAINING"/>
    <property type="match status" value="1"/>
</dbReference>
<dbReference type="SMART" id="SM00868">
    <property type="entry name" value="zf-AD"/>
    <property type="match status" value="1"/>
</dbReference>
<feature type="region of interest" description="Disordered" evidence="10">
    <location>
        <begin position="310"/>
        <end position="329"/>
    </location>
</feature>
<evidence type="ECO:0000256" key="2">
    <source>
        <dbReference type="ARBA" id="ARBA00022723"/>
    </source>
</evidence>
<dbReference type="SUPFAM" id="SSF57667">
    <property type="entry name" value="beta-beta-alpha zinc fingers"/>
    <property type="match status" value="4"/>
</dbReference>
<evidence type="ECO:0000256" key="6">
    <source>
        <dbReference type="ARBA" id="ARBA00023015"/>
    </source>
</evidence>
<gene>
    <name evidence="12" type="primary">Dwil\GK21880</name>
    <name evidence="12" type="ORF">Dwil_GK21880</name>
</gene>
<dbReference type="PROSITE" id="PS50157">
    <property type="entry name" value="ZINC_FINGER_C2H2_2"/>
    <property type="match status" value="7"/>
</dbReference>
<evidence type="ECO:0000256" key="7">
    <source>
        <dbReference type="ARBA" id="ARBA00023163"/>
    </source>
</evidence>
<evidence type="ECO:0000256" key="8">
    <source>
        <dbReference type="ARBA" id="ARBA00023242"/>
    </source>
</evidence>
<dbReference type="GO" id="GO:0008270">
    <property type="term" value="F:zinc ion binding"/>
    <property type="evidence" value="ECO:0007669"/>
    <property type="project" value="UniProtKB-KW"/>
</dbReference>
<sequence length="673" mass="77838">MTECVLCLSYCSTETALGLSSNEGLQLSVHETIRKYFLFFELPEIDQISLEVICQDCWHSVRSFDEFYNRVFELHQYRSGAVEFCGESATVNPLYEQDVLAEEGIFETDEIKMEVNELEPLAKVEEDAKDLVDSEKKEQNVSELVSTPSEAVPLRRSTRLGCPSNVSKESLPCPKKMNNLPKVKLNVELVNPIDAKKTLLDSDGDRPLAELLMKEMPSSAPRRRRGRPPKVRKEEPSPKVEETTPPSPPSETKHEFDSNYDDDEINFAAAENELGTDDSDISSSDSLPDIEPEERYAVIPKRVVVKPKKYRKRKKPVDPPVRPSSAEIERRRAEIERRKAEQDGYDEILLSFFEKFPCHICNLLVKNFADMRRHQRMSHSIEVGYMTCCGRKYCTRKLLAEHVLVHQNPDHFKCHQCEQVFPDSRTMELHRRTHEAEANGLGAGSKEKPTYQCEKCPTSFNTKAAFDYHNVSKHVPKSEYKFQCLECNKKFPVHRRLREHMGIVHNPENSVICDKCGKTLGSPKYLKRHNEYMHSDEPGEKPKPVQCEICGTWLRNKRGLKRHVDSVHEPPSEKHICQICNHRSTNSRSLKRHIYYNHIAEKKFKCGLCEKSFMRPGELREHTSTHTGEVLYTCPNCPMTFFCAANRLKHRQRLHRAEWEADRMPTRRGPRKR</sequence>
<feature type="compositionally biased region" description="Basic residues" evidence="10">
    <location>
        <begin position="221"/>
        <end position="230"/>
    </location>
</feature>
<dbReference type="HOGENOM" id="CLU_002678_94_13_1"/>
<dbReference type="eggNOG" id="KOG1721">
    <property type="taxonomic scope" value="Eukaryota"/>
</dbReference>
<proteinExistence type="predicted"/>
<feature type="domain" description="C2H2-type" evidence="11">
    <location>
        <begin position="604"/>
        <end position="631"/>
    </location>
</feature>
<evidence type="ECO:0000256" key="5">
    <source>
        <dbReference type="ARBA" id="ARBA00022833"/>
    </source>
</evidence>
<keyword evidence="5" id="KW-0862">Zinc</keyword>
<dbReference type="InterPro" id="IPR012934">
    <property type="entry name" value="Znf_AD"/>
</dbReference>
<dbReference type="InParanoid" id="B4MQI6"/>
<dbReference type="PANTHER" id="PTHR24399:SF70">
    <property type="entry name" value="C2H2-TYPE DOMAIN-CONTAINING PROTEIN"/>
    <property type="match status" value="1"/>
</dbReference>
<keyword evidence="8" id="KW-0539">Nucleus</keyword>
<organism evidence="13">
    <name type="scientific">Drosophila willistoni</name>
    <name type="common">Fruit fly</name>
    <dbReference type="NCBI Taxonomy" id="7260"/>
    <lineage>
        <taxon>Eukaryota</taxon>
        <taxon>Metazoa</taxon>
        <taxon>Ecdysozoa</taxon>
        <taxon>Arthropoda</taxon>
        <taxon>Hexapoda</taxon>
        <taxon>Insecta</taxon>
        <taxon>Pterygota</taxon>
        <taxon>Neoptera</taxon>
        <taxon>Endopterygota</taxon>
        <taxon>Diptera</taxon>
        <taxon>Brachycera</taxon>
        <taxon>Muscomorpha</taxon>
        <taxon>Ephydroidea</taxon>
        <taxon>Drosophilidae</taxon>
        <taxon>Drosophila</taxon>
        <taxon>Sophophora</taxon>
    </lineage>
</organism>
<dbReference type="Proteomes" id="UP000007798">
    <property type="component" value="Unassembled WGS sequence"/>
</dbReference>
<dbReference type="GO" id="GO:0000978">
    <property type="term" value="F:RNA polymerase II cis-regulatory region sequence-specific DNA binding"/>
    <property type="evidence" value="ECO:0007669"/>
    <property type="project" value="TreeGrafter"/>
</dbReference>
<dbReference type="EMBL" id="CH963849">
    <property type="protein sequence ID" value="EDW74375.1"/>
    <property type="molecule type" value="Genomic_DNA"/>
</dbReference>
<keyword evidence="4 9" id="KW-0863">Zinc-finger</keyword>
<dbReference type="PhylomeDB" id="B4MQI6"/>
<feature type="region of interest" description="Disordered" evidence="10">
    <location>
        <begin position="212"/>
        <end position="259"/>
    </location>
</feature>
<dbReference type="KEGG" id="dwi:6640318"/>